<name>V8QYL7_9BURK</name>
<protein>
    <recommendedName>
        <fullName evidence="4">ABC transporter substrate-binding protein</fullName>
    </recommendedName>
</protein>
<proteinExistence type="inferred from homology"/>
<dbReference type="CDD" id="cd07012">
    <property type="entry name" value="PBP2_Bug_TTT"/>
    <property type="match status" value="1"/>
</dbReference>
<dbReference type="HOGENOM" id="CLU_045683_0_1_4"/>
<evidence type="ECO:0008006" key="4">
    <source>
        <dbReference type="Google" id="ProtNLM"/>
    </source>
</evidence>
<dbReference type="Gene3D" id="3.40.190.10">
    <property type="entry name" value="Periplasmic binding protein-like II"/>
    <property type="match status" value="1"/>
</dbReference>
<dbReference type="InterPro" id="IPR042100">
    <property type="entry name" value="Bug_dom1"/>
</dbReference>
<organism evidence="2 3">
    <name type="scientific">Advenella kashmirensis W13003</name>
    <dbReference type="NCBI Taxonomy" id="1424334"/>
    <lineage>
        <taxon>Bacteria</taxon>
        <taxon>Pseudomonadati</taxon>
        <taxon>Pseudomonadota</taxon>
        <taxon>Betaproteobacteria</taxon>
        <taxon>Burkholderiales</taxon>
        <taxon>Alcaligenaceae</taxon>
    </lineage>
</organism>
<dbReference type="OrthoDB" id="8678477at2"/>
<dbReference type="RefSeq" id="WP_024004024.1">
    <property type="nucleotide sequence ID" value="NZ_KI650979.1"/>
</dbReference>
<gene>
    <name evidence="2" type="ORF">W822_04805</name>
</gene>
<dbReference type="PATRIC" id="fig|1424334.3.peg.973"/>
<dbReference type="EMBL" id="AYXT01000001">
    <property type="protein sequence ID" value="ETF04742.1"/>
    <property type="molecule type" value="Genomic_DNA"/>
</dbReference>
<dbReference type="PANTHER" id="PTHR42928:SF5">
    <property type="entry name" value="BLR1237 PROTEIN"/>
    <property type="match status" value="1"/>
</dbReference>
<accession>V8QYL7</accession>
<dbReference type="Gene3D" id="3.40.190.150">
    <property type="entry name" value="Bordetella uptake gene, domain 1"/>
    <property type="match status" value="1"/>
</dbReference>
<sequence>MLQRVVVGIVAIFLGNMAQAFPDRPIQIIVPYSAGGIADLMARTIADRLSQELKTVVTVVNKGGANGVVGARSVARARPDGYTILFTPNTPLSINPLTQKNLPYDPENDLEILSIVADSPIVIVTRKNLGVKNLKEMATRAATNNGGLNYSAVSIAGVLTLPMYKIQNELGFDMTPIPYQGAADAMNAVIAGDVDVGINALGSALPFITSGKVIPIAVGTEARIKEIPGVETIEEAVPGFKSSIWYSLSVPSGMDSDRKQILADAFDRVKLSKELQAMYAANYLLVPAKKSPMEMRDFLKRDIERWKKVIVDNNINVQQP</sequence>
<dbReference type="SUPFAM" id="SSF53850">
    <property type="entry name" value="Periplasmic binding protein-like II"/>
    <property type="match status" value="1"/>
</dbReference>
<dbReference type="Pfam" id="PF03401">
    <property type="entry name" value="TctC"/>
    <property type="match status" value="1"/>
</dbReference>
<reference evidence="2 3" key="1">
    <citation type="journal article" date="2014" name="Genome Announc.">
        <title>Draft Genome Sequence of Advenella kashmirensis Strain W13003, a Polycyclic Aromatic Hydrocarbon-Degrading Bacterium.</title>
        <authorList>
            <person name="Wang X."/>
            <person name="Jin D."/>
            <person name="Zhou L."/>
            <person name="Wu L."/>
            <person name="An W."/>
            <person name="Zhao L."/>
        </authorList>
    </citation>
    <scope>NUCLEOTIDE SEQUENCE [LARGE SCALE GENOMIC DNA]</scope>
    <source>
        <strain evidence="2 3">W13003</strain>
    </source>
</reference>
<dbReference type="InterPro" id="IPR005064">
    <property type="entry name" value="BUG"/>
</dbReference>
<evidence type="ECO:0000313" key="3">
    <source>
        <dbReference type="Proteomes" id="UP000018733"/>
    </source>
</evidence>
<keyword evidence="3" id="KW-1185">Reference proteome</keyword>
<dbReference type="eggNOG" id="COG3181">
    <property type="taxonomic scope" value="Bacteria"/>
</dbReference>
<comment type="similarity">
    <text evidence="1">Belongs to the UPF0065 (bug) family.</text>
</comment>
<evidence type="ECO:0000313" key="2">
    <source>
        <dbReference type="EMBL" id="ETF04742.1"/>
    </source>
</evidence>
<dbReference type="AlphaFoldDB" id="V8QYL7"/>
<dbReference type="PANTHER" id="PTHR42928">
    <property type="entry name" value="TRICARBOXYLATE-BINDING PROTEIN"/>
    <property type="match status" value="1"/>
</dbReference>
<dbReference type="PIRSF" id="PIRSF017082">
    <property type="entry name" value="YflP"/>
    <property type="match status" value="1"/>
</dbReference>
<evidence type="ECO:0000256" key="1">
    <source>
        <dbReference type="ARBA" id="ARBA00006987"/>
    </source>
</evidence>
<comment type="caution">
    <text evidence="2">The sequence shown here is derived from an EMBL/GenBank/DDBJ whole genome shotgun (WGS) entry which is preliminary data.</text>
</comment>
<dbReference type="Proteomes" id="UP000018733">
    <property type="component" value="Unassembled WGS sequence"/>
</dbReference>
<dbReference type="STRING" id="1424334.W822_04805"/>